<dbReference type="RefSeq" id="WP_323279460.1">
    <property type="nucleotide sequence ID" value="NZ_JAYGGQ010000009.1"/>
</dbReference>
<keyword evidence="7" id="KW-1185">Reference proteome</keyword>
<dbReference type="SUPFAM" id="SSF46785">
    <property type="entry name" value="Winged helix' DNA-binding domain"/>
    <property type="match status" value="1"/>
</dbReference>
<dbReference type="InterPro" id="IPR036388">
    <property type="entry name" value="WH-like_DNA-bd_sf"/>
</dbReference>
<dbReference type="PRINTS" id="PR00039">
    <property type="entry name" value="HTHLYSR"/>
</dbReference>
<dbReference type="SUPFAM" id="SSF53850">
    <property type="entry name" value="Periplasmic binding protein-like II"/>
    <property type="match status" value="1"/>
</dbReference>
<keyword evidence="3" id="KW-0238">DNA-binding</keyword>
<evidence type="ECO:0000259" key="5">
    <source>
        <dbReference type="PROSITE" id="PS50931"/>
    </source>
</evidence>
<sequence length="306" mass="33147">MTLRQLEYFVAVAESQSITQAALKCHVSQAGISLALKELESALGAQLIIRRKSKGVYLTPVGSIAATRARALLGEARHLIDAVDAGAEGYSGTFTVGCFSTLSTLVLPEMAEFFASRHPNVTLDFVEGSGPEIQEKMLRGQIDVCFIYEAQRHPEAETVLLRRREFLVALSPDHPLASRATIDLRELAPYPAALLNVEPASYLNEAMLRRFGVEPNVVYRSSSVHTIRAIVGRNLAYSLLMEPVDESSEHLPLRYLPIAQETGTNSVLVAHPRGVTISGLAKDLIEHCVLHLGAPGRGVSDPGGEA</sequence>
<accession>A0ABU5T7G1</accession>
<evidence type="ECO:0000256" key="4">
    <source>
        <dbReference type="ARBA" id="ARBA00023163"/>
    </source>
</evidence>
<dbReference type="InterPro" id="IPR036390">
    <property type="entry name" value="WH_DNA-bd_sf"/>
</dbReference>
<dbReference type="Proteomes" id="UP001304769">
    <property type="component" value="Unassembled WGS sequence"/>
</dbReference>
<evidence type="ECO:0000313" key="6">
    <source>
        <dbReference type="EMBL" id="MEA5455602.1"/>
    </source>
</evidence>
<gene>
    <name evidence="6" type="ORF">SPF06_12790</name>
</gene>
<comment type="caution">
    <text evidence="6">The sequence shown here is derived from an EMBL/GenBank/DDBJ whole genome shotgun (WGS) entry which is preliminary data.</text>
</comment>
<dbReference type="InterPro" id="IPR005119">
    <property type="entry name" value="LysR_subst-bd"/>
</dbReference>
<reference evidence="6 7" key="1">
    <citation type="submission" date="2023-12" db="EMBL/GenBank/DDBJ databases">
        <title>Sinomonas terricola sp. nov, isolated from litchi orchard soil in Guangdong, PR China.</title>
        <authorList>
            <person name="Jiaxin W."/>
            <person name="Yang Z."/>
            <person name="Honghui Z."/>
        </authorList>
    </citation>
    <scope>NUCLEOTIDE SEQUENCE [LARGE SCALE GENOMIC DNA]</scope>
    <source>
        <strain evidence="6 7">JGH33</strain>
    </source>
</reference>
<proteinExistence type="inferred from homology"/>
<name>A0ABU5T7G1_9MICC</name>
<dbReference type="Pfam" id="PF00126">
    <property type="entry name" value="HTH_1"/>
    <property type="match status" value="1"/>
</dbReference>
<dbReference type="Gene3D" id="3.40.190.10">
    <property type="entry name" value="Periplasmic binding protein-like II"/>
    <property type="match status" value="2"/>
</dbReference>
<evidence type="ECO:0000256" key="3">
    <source>
        <dbReference type="ARBA" id="ARBA00023125"/>
    </source>
</evidence>
<dbReference type="InterPro" id="IPR050950">
    <property type="entry name" value="HTH-type_LysR_regulators"/>
</dbReference>
<evidence type="ECO:0000313" key="7">
    <source>
        <dbReference type="Proteomes" id="UP001304769"/>
    </source>
</evidence>
<dbReference type="InterPro" id="IPR000847">
    <property type="entry name" value="LysR_HTH_N"/>
</dbReference>
<organism evidence="6 7">
    <name type="scientific">Sinomonas terricola</name>
    <dbReference type="NCBI Taxonomy" id="3110330"/>
    <lineage>
        <taxon>Bacteria</taxon>
        <taxon>Bacillati</taxon>
        <taxon>Actinomycetota</taxon>
        <taxon>Actinomycetes</taxon>
        <taxon>Micrococcales</taxon>
        <taxon>Micrococcaceae</taxon>
        <taxon>Sinomonas</taxon>
    </lineage>
</organism>
<dbReference type="PANTHER" id="PTHR30419">
    <property type="entry name" value="HTH-TYPE TRANSCRIPTIONAL REGULATOR YBHD"/>
    <property type="match status" value="1"/>
</dbReference>
<keyword evidence="2" id="KW-0805">Transcription regulation</keyword>
<comment type="similarity">
    <text evidence="1">Belongs to the LysR transcriptional regulatory family.</text>
</comment>
<evidence type="ECO:0000256" key="2">
    <source>
        <dbReference type="ARBA" id="ARBA00023015"/>
    </source>
</evidence>
<protein>
    <submittedName>
        <fullName evidence="6">LysR family transcriptional regulator</fullName>
    </submittedName>
</protein>
<feature type="domain" description="HTH lysR-type" evidence="5">
    <location>
        <begin position="1"/>
        <end position="59"/>
    </location>
</feature>
<evidence type="ECO:0000256" key="1">
    <source>
        <dbReference type="ARBA" id="ARBA00009437"/>
    </source>
</evidence>
<keyword evidence="4" id="KW-0804">Transcription</keyword>
<dbReference type="EMBL" id="JAYGGQ010000009">
    <property type="protein sequence ID" value="MEA5455602.1"/>
    <property type="molecule type" value="Genomic_DNA"/>
</dbReference>
<dbReference type="Gene3D" id="1.10.10.10">
    <property type="entry name" value="Winged helix-like DNA-binding domain superfamily/Winged helix DNA-binding domain"/>
    <property type="match status" value="1"/>
</dbReference>
<dbReference type="Pfam" id="PF03466">
    <property type="entry name" value="LysR_substrate"/>
    <property type="match status" value="1"/>
</dbReference>
<dbReference type="PROSITE" id="PS50931">
    <property type="entry name" value="HTH_LYSR"/>
    <property type="match status" value="1"/>
</dbReference>